<organism evidence="2 3">
    <name type="scientific">Pleuronectes platessa</name>
    <name type="common">European plaice</name>
    <dbReference type="NCBI Taxonomy" id="8262"/>
    <lineage>
        <taxon>Eukaryota</taxon>
        <taxon>Metazoa</taxon>
        <taxon>Chordata</taxon>
        <taxon>Craniata</taxon>
        <taxon>Vertebrata</taxon>
        <taxon>Euteleostomi</taxon>
        <taxon>Actinopterygii</taxon>
        <taxon>Neopterygii</taxon>
        <taxon>Teleostei</taxon>
        <taxon>Neoteleostei</taxon>
        <taxon>Acanthomorphata</taxon>
        <taxon>Carangaria</taxon>
        <taxon>Pleuronectiformes</taxon>
        <taxon>Pleuronectoidei</taxon>
        <taxon>Pleuronectidae</taxon>
        <taxon>Pleuronectes</taxon>
    </lineage>
</organism>
<accession>A0A9N7TXN7</accession>
<reference evidence="2" key="1">
    <citation type="submission" date="2020-03" db="EMBL/GenBank/DDBJ databases">
        <authorList>
            <person name="Weist P."/>
        </authorList>
    </citation>
    <scope>NUCLEOTIDE SEQUENCE</scope>
</reference>
<dbReference type="AlphaFoldDB" id="A0A9N7TXN7"/>
<name>A0A9N7TXN7_PLEPL</name>
<dbReference type="Proteomes" id="UP001153269">
    <property type="component" value="Unassembled WGS sequence"/>
</dbReference>
<dbReference type="EMBL" id="CADEAL010000486">
    <property type="protein sequence ID" value="CAB1420865.1"/>
    <property type="molecule type" value="Genomic_DNA"/>
</dbReference>
<comment type="caution">
    <text evidence="2">The sequence shown here is derived from an EMBL/GenBank/DDBJ whole genome shotgun (WGS) entry which is preliminary data.</text>
</comment>
<feature type="compositionally biased region" description="Polar residues" evidence="1">
    <location>
        <begin position="181"/>
        <end position="194"/>
    </location>
</feature>
<evidence type="ECO:0000256" key="1">
    <source>
        <dbReference type="SAM" id="MobiDB-lite"/>
    </source>
</evidence>
<protein>
    <submittedName>
        <fullName evidence="2">Uncharacterized protein</fullName>
    </submittedName>
</protein>
<keyword evidence="3" id="KW-1185">Reference proteome</keyword>
<sequence>MWPHGMWTGGARDRTPNILISGRPARPTECKPPTAQRATPYASGCVHTPPPDVMTLPRPCTIARCSHNTSPLRCFPAEAESPTPPHSIHPGTQLSAALKTHGGSRLDIFPVTSQTQALLRFDMWRSSHAHRPTYCCSAQSRAASSFLSDSLQSPRDEHRKEVGNFVRESATHMINAGVPTQEVTPPSSDVQNSPFAEGERGSYCSLRREGELKGAVELAGGAEVGAVGVGLLPKTTRRRGSQTQSISVRLTVHFWSPASA</sequence>
<feature type="region of interest" description="Disordered" evidence="1">
    <location>
        <begin position="178"/>
        <end position="198"/>
    </location>
</feature>
<evidence type="ECO:0000313" key="2">
    <source>
        <dbReference type="EMBL" id="CAB1420865.1"/>
    </source>
</evidence>
<gene>
    <name evidence="2" type="ORF">PLEPLA_LOCUS8742</name>
</gene>
<proteinExistence type="predicted"/>
<feature type="region of interest" description="Disordered" evidence="1">
    <location>
        <begin position="1"/>
        <end position="43"/>
    </location>
</feature>
<evidence type="ECO:0000313" key="3">
    <source>
        <dbReference type="Proteomes" id="UP001153269"/>
    </source>
</evidence>